<keyword evidence="1" id="KW-0812">Transmembrane</keyword>
<proteinExistence type="predicted"/>
<comment type="caution">
    <text evidence="2">The sequence shown here is derived from an EMBL/GenBank/DDBJ whole genome shotgun (WGS) entry which is preliminary data.</text>
</comment>
<evidence type="ECO:0000313" key="2">
    <source>
        <dbReference type="EMBL" id="MBZ6077864.1"/>
    </source>
</evidence>
<dbReference type="EMBL" id="JAIRBM010000013">
    <property type="protein sequence ID" value="MBZ6077864.1"/>
    <property type="molecule type" value="Genomic_DNA"/>
</dbReference>
<evidence type="ECO:0000313" key="3">
    <source>
        <dbReference type="Proteomes" id="UP000704176"/>
    </source>
</evidence>
<reference evidence="2 3" key="1">
    <citation type="submission" date="2021-09" db="EMBL/GenBank/DDBJ databases">
        <title>The complete genome sequence of a new microorganism.</title>
        <authorList>
            <person name="Zi Z."/>
        </authorList>
    </citation>
    <scope>NUCLEOTIDE SEQUENCE [LARGE SCALE GENOMIC DNA]</scope>
    <source>
        <strain evidence="2 3">WGZ8</strain>
    </source>
</reference>
<dbReference type="RefSeq" id="WP_224314622.1">
    <property type="nucleotide sequence ID" value="NZ_JAIRBM010000013.1"/>
</dbReference>
<dbReference type="Proteomes" id="UP000704176">
    <property type="component" value="Unassembled WGS sequence"/>
</dbReference>
<accession>A0ABS7VQR1</accession>
<organism evidence="2 3">
    <name type="scientific">Microvirga puerhi</name>
    <dbReference type="NCBI Taxonomy" id="2876078"/>
    <lineage>
        <taxon>Bacteria</taxon>
        <taxon>Pseudomonadati</taxon>
        <taxon>Pseudomonadota</taxon>
        <taxon>Alphaproteobacteria</taxon>
        <taxon>Hyphomicrobiales</taxon>
        <taxon>Methylobacteriaceae</taxon>
        <taxon>Microvirga</taxon>
    </lineage>
</organism>
<gene>
    <name evidence="2" type="ORF">K9B37_16410</name>
</gene>
<keyword evidence="1" id="KW-0472">Membrane</keyword>
<keyword evidence="1" id="KW-1133">Transmembrane helix</keyword>
<evidence type="ECO:0000256" key="1">
    <source>
        <dbReference type="SAM" id="Phobius"/>
    </source>
</evidence>
<name>A0ABS7VQR1_9HYPH</name>
<sequence>MMLRVKSLIRMSHRYAKRPGEDVLARILDWAGLSFGLSVLLIIATVTIQVR</sequence>
<protein>
    <submittedName>
        <fullName evidence="2">Uncharacterized protein</fullName>
    </submittedName>
</protein>
<feature type="transmembrane region" description="Helical" evidence="1">
    <location>
        <begin position="27"/>
        <end position="48"/>
    </location>
</feature>
<keyword evidence="3" id="KW-1185">Reference proteome</keyword>